<reference evidence="2 3" key="1">
    <citation type="submission" date="2019-07" db="EMBL/GenBank/DDBJ databases">
        <title>Whole genome shotgun sequence of Segetibacter aerophilus NBRC 106135.</title>
        <authorList>
            <person name="Hosoyama A."/>
            <person name="Uohara A."/>
            <person name="Ohji S."/>
            <person name="Ichikawa N."/>
        </authorList>
    </citation>
    <scope>NUCLEOTIDE SEQUENCE [LARGE SCALE GENOMIC DNA]</scope>
    <source>
        <strain evidence="2 3">NBRC 106135</strain>
    </source>
</reference>
<feature type="domain" description="DUF427" evidence="1">
    <location>
        <begin position="19"/>
        <end position="105"/>
    </location>
</feature>
<keyword evidence="3" id="KW-1185">Reference proteome</keyword>
<dbReference type="EMBL" id="BJYT01000002">
    <property type="protein sequence ID" value="GEO08232.1"/>
    <property type="molecule type" value="Genomic_DNA"/>
</dbReference>
<dbReference type="Pfam" id="PF04248">
    <property type="entry name" value="NTP_transf_9"/>
    <property type="match status" value="1"/>
</dbReference>
<protein>
    <recommendedName>
        <fullName evidence="1">DUF427 domain-containing protein</fullName>
    </recommendedName>
</protein>
<evidence type="ECO:0000259" key="1">
    <source>
        <dbReference type="Pfam" id="PF04248"/>
    </source>
</evidence>
<dbReference type="Proteomes" id="UP000321513">
    <property type="component" value="Unassembled WGS sequence"/>
</dbReference>
<evidence type="ECO:0000313" key="3">
    <source>
        <dbReference type="Proteomes" id="UP000321513"/>
    </source>
</evidence>
<comment type="caution">
    <text evidence="2">The sequence shown here is derived from an EMBL/GenBank/DDBJ whole genome shotgun (WGS) entry which is preliminary data.</text>
</comment>
<sequence>MSQVHLTNNFYKPLQTHSMQAIWKNEILAESDNTIVVENNHYFPPDSLNRKFFKNSSTHTTCAWKGEASYYSLEVNGTKNKDAAWFYPSPKQAANQIKDYVAFWKGVEIKK</sequence>
<proteinExistence type="predicted"/>
<dbReference type="PANTHER" id="PTHR34310:SF5">
    <property type="entry name" value="DUF427 DOMAIN PROTEIN (AFU_ORTHOLOGUE AFUA_3G02220)"/>
    <property type="match status" value="1"/>
</dbReference>
<dbReference type="InterPro" id="IPR007361">
    <property type="entry name" value="DUF427"/>
</dbReference>
<dbReference type="PANTHER" id="PTHR34310">
    <property type="entry name" value="DUF427 DOMAIN PROTEIN (AFU_ORTHOLOGUE AFUA_3G02220)"/>
    <property type="match status" value="1"/>
</dbReference>
<gene>
    <name evidence="2" type="ORF">SAE01_07280</name>
</gene>
<organism evidence="2 3">
    <name type="scientific">Segetibacter aerophilus</name>
    <dbReference type="NCBI Taxonomy" id="670293"/>
    <lineage>
        <taxon>Bacteria</taxon>
        <taxon>Pseudomonadati</taxon>
        <taxon>Bacteroidota</taxon>
        <taxon>Chitinophagia</taxon>
        <taxon>Chitinophagales</taxon>
        <taxon>Chitinophagaceae</taxon>
        <taxon>Segetibacter</taxon>
    </lineage>
</organism>
<dbReference type="AlphaFoldDB" id="A0A512B8E6"/>
<evidence type="ECO:0000313" key="2">
    <source>
        <dbReference type="EMBL" id="GEO08232.1"/>
    </source>
</evidence>
<dbReference type="InterPro" id="IPR038694">
    <property type="entry name" value="DUF427_sf"/>
</dbReference>
<accession>A0A512B8E6</accession>
<name>A0A512B8E6_9BACT</name>
<dbReference type="Gene3D" id="2.170.150.40">
    <property type="entry name" value="Domain of unknown function (DUF427)"/>
    <property type="match status" value="1"/>
</dbReference>